<gene>
    <name evidence="1" type="ordered locus">TERTU_0975</name>
</gene>
<dbReference type="eggNOG" id="COG1215">
    <property type="taxonomic scope" value="Bacteria"/>
</dbReference>
<evidence type="ECO:0000313" key="1">
    <source>
        <dbReference type="EMBL" id="ACR11159.1"/>
    </source>
</evidence>
<proteinExistence type="predicted"/>
<organism evidence="1 2">
    <name type="scientific">Teredinibacter turnerae (strain ATCC 39867 / T7901)</name>
    <dbReference type="NCBI Taxonomy" id="377629"/>
    <lineage>
        <taxon>Bacteria</taxon>
        <taxon>Pseudomonadati</taxon>
        <taxon>Pseudomonadota</taxon>
        <taxon>Gammaproteobacteria</taxon>
        <taxon>Cellvibrionales</taxon>
        <taxon>Cellvibrionaceae</taxon>
        <taxon>Teredinibacter</taxon>
    </lineage>
</organism>
<evidence type="ECO:0000313" key="2">
    <source>
        <dbReference type="Proteomes" id="UP000009080"/>
    </source>
</evidence>
<sequence length="418" mass="47179">MSRAQTPLQKYLAQYAETESSELNELPELTWQRVVVIPAFRESDQFLRRFKHTYGTLAAPSTMLVLVVNRPDSISHCPENHQLIEACYQHFGPLLWQKNNLSMMSKGPLTLLLVDRETVPIPVKQGVGLARKIGCDLAAALFEKKRLTTPWIHSTDADTHLPENYFSPPDHSINRGAQVFNFRHFGNDADPDCAEATHIYEQHLNYYRNGLSWAGSPYNFYTLGSSLAIHAETYAQVRGFPRKAGGEDFYLLNKAAKLQPIVQRQEITLQINARHSDRVPFGTGPAVAKILALQAKGSAFATYDPRVFIYLKNWLAYAPSLWTILQSFPKSPLDAANLKACTDAVPKALFPAVSALNFDAFLQHAAKQCRTDRGFWQHFHSWFDAFATLKFIHFLQASDFPPIPIDQALRDFAEVSRG</sequence>
<reference evidence="1 2" key="1">
    <citation type="journal article" date="2009" name="PLoS ONE">
        <title>The complete genome of Teredinibacter turnerae T7901: an intracellular endosymbiont of marine wood-boring bivalves (shipworms).</title>
        <authorList>
            <person name="Yang J.C."/>
            <person name="Madupu R."/>
            <person name="Durkin A.S."/>
            <person name="Ekborg N.A."/>
            <person name="Pedamallu C.S."/>
            <person name="Hostetler J.B."/>
            <person name="Radune D."/>
            <person name="Toms B.S."/>
            <person name="Henrissat B."/>
            <person name="Coutinho P.M."/>
            <person name="Schwarz S."/>
            <person name="Field L."/>
            <person name="Trindade-Silva A.E."/>
            <person name="Soares C.A.G."/>
            <person name="Elshahawi S."/>
            <person name="Hanora A."/>
            <person name="Schmidt E.W."/>
            <person name="Haygood M.G."/>
            <person name="Posfai J."/>
            <person name="Benner J."/>
            <person name="Madinger C."/>
            <person name="Nove J."/>
            <person name="Anton B."/>
            <person name="Chaudhary K."/>
            <person name="Foster J."/>
            <person name="Holman A."/>
            <person name="Kumar S."/>
            <person name="Lessard P.A."/>
            <person name="Luyten Y.A."/>
            <person name="Slatko B."/>
            <person name="Wood N."/>
            <person name="Wu B."/>
            <person name="Teplitski M."/>
            <person name="Mougous J.D."/>
            <person name="Ward N."/>
            <person name="Eisen J.A."/>
            <person name="Badger J.H."/>
            <person name="Distel D.L."/>
        </authorList>
    </citation>
    <scope>NUCLEOTIDE SEQUENCE [LARGE SCALE GENOMIC DNA]</scope>
    <source>
        <strain evidence="2">ATCC 39867 / T7901</strain>
    </source>
</reference>
<dbReference type="InterPro" id="IPR029044">
    <property type="entry name" value="Nucleotide-diphossugar_trans"/>
</dbReference>
<dbReference type="STRING" id="377629.TERTU_0975"/>
<accession>C5BQC7</accession>
<dbReference type="KEGG" id="ttu:TERTU_0975"/>
<dbReference type="RefSeq" id="WP_015817271.1">
    <property type="nucleotide sequence ID" value="NC_012997.1"/>
</dbReference>
<dbReference type="SUPFAM" id="SSF53448">
    <property type="entry name" value="Nucleotide-diphospho-sugar transferases"/>
    <property type="match status" value="1"/>
</dbReference>
<keyword evidence="2" id="KW-1185">Reference proteome</keyword>
<dbReference type="EMBL" id="CP001614">
    <property type="protein sequence ID" value="ACR11159.1"/>
    <property type="molecule type" value="Genomic_DNA"/>
</dbReference>
<protein>
    <submittedName>
        <fullName evidence="1">Uncharacterized protein</fullName>
    </submittedName>
</protein>
<dbReference type="Proteomes" id="UP000009080">
    <property type="component" value="Chromosome"/>
</dbReference>
<dbReference type="OrthoDB" id="6199505at2"/>
<dbReference type="AlphaFoldDB" id="C5BQC7"/>
<dbReference type="HOGENOM" id="CLU_048229_0_0_6"/>
<name>C5BQC7_TERTT</name>